<accession>D5QC88</accession>
<evidence type="ECO:0000313" key="1">
    <source>
        <dbReference type="EMBL" id="EFG85284.1"/>
    </source>
</evidence>
<dbReference type="Proteomes" id="UP000006468">
    <property type="component" value="Chromosome"/>
</dbReference>
<gene>
    <name evidence="1" type="ORF">GXY_03693</name>
</gene>
<organism evidence="1 2">
    <name type="scientific">Novacetimonas hansenii ATCC 23769</name>
    <dbReference type="NCBI Taxonomy" id="714995"/>
    <lineage>
        <taxon>Bacteria</taxon>
        <taxon>Pseudomonadati</taxon>
        <taxon>Pseudomonadota</taxon>
        <taxon>Alphaproteobacteria</taxon>
        <taxon>Acetobacterales</taxon>
        <taxon>Acetobacteraceae</taxon>
        <taxon>Novacetimonas</taxon>
    </lineage>
</organism>
<reference evidence="1 2" key="1">
    <citation type="journal article" date="2010" name="J. Bacteriol.">
        <title>Genome sequence of a cellulose-producing bacterium, Gluconacetobacter hansenii ATCC 23769.</title>
        <authorList>
            <person name="Iyer P.R."/>
            <person name="Geib S.M."/>
            <person name="Catchmark J."/>
            <person name="Kao T.H."/>
            <person name="Tien M."/>
        </authorList>
    </citation>
    <scope>NUCLEOTIDE SEQUENCE [LARGE SCALE GENOMIC DNA]</scope>
    <source>
        <strain evidence="1 2">ATCC 23769</strain>
    </source>
</reference>
<dbReference type="HOGENOM" id="CLU_3329045_0_0_5"/>
<proteinExistence type="predicted"/>
<comment type="caution">
    <text evidence="1">The sequence shown here is derived from an EMBL/GenBank/DDBJ whole genome shotgun (WGS) entry which is preliminary data.</text>
</comment>
<protein>
    <submittedName>
        <fullName evidence="1">Uncharacterized protein</fullName>
    </submittedName>
</protein>
<sequence length="38" mass="3981">MVGIAVSGDVLIIRYAPPQACTALHHGGFPSVTWDGRS</sequence>
<dbReference type="AlphaFoldDB" id="D5QC88"/>
<evidence type="ECO:0000313" key="2">
    <source>
        <dbReference type="Proteomes" id="UP000006468"/>
    </source>
</evidence>
<name>D5QC88_NOVHA</name>
<dbReference type="EMBL" id="ADTV01000009">
    <property type="protein sequence ID" value="EFG85284.1"/>
    <property type="molecule type" value="Genomic_DNA"/>
</dbReference>